<keyword evidence="4" id="KW-0411">Iron-sulfur</keyword>
<feature type="domain" description="4Fe-4S" evidence="6">
    <location>
        <begin position="362"/>
        <end position="416"/>
    </location>
</feature>
<reference evidence="7 8" key="1">
    <citation type="journal article" date="2021" name="Sci. Rep.">
        <title>The distribution of antibiotic resistance genes in chicken gut microbiota commensals.</title>
        <authorList>
            <person name="Juricova H."/>
            <person name="Matiasovicova J."/>
            <person name="Kubasova T."/>
            <person name="Cejkova D."/>
            <person name="Rychlik I."/>
        </authorList>
    </citation>
    <scope>NUCLEOTIDE SEQUENCE [LARGE SCALE GENOMIC DNA]</scope>
    <source>
        <strain evidence="7 8">An564</strain>
    </source>
</reference>
<dbReference type="PROSITE" id="PS51379">
    <property type="entry name" value="4FE4S_FER_2"/>
    <property type="match status" value="2"/>
</dbReference>
<accession>A0ABS2GQZ0</accession>
<dbReference type="InterPro" id="IPR009016">
    <property type="entry name" value="Fe_hydrogenase"/>
</dbReference>
<dbReference type="Gene3D" id="1.10.15.40">
    <property type="entry name" value="Electron transport complex subunit B, putative Fe-S cluster"/>
    <property type="match status" value="1"/>
</dbReference>
<dbReference type="InterPro" id="IPR017896">
    <property type="entry name" value="4Fe4S_Fe-S-bd"/>
</dbReference>
<dbReference type="PANTHER" id="PTHR11615">
    <property type="entry name" value="NITRATE, FORMATE, IRON DEHYDROGENASE"/>
    <property type="match status" value="1"/>
</dbReference>
<feature type="domain" description="4Fe-4S ferredoxin-type" evidence="5">
    <location>
        <begin position="36"/>
        <end position="64"/>
    </location>
</feature>
<dbReference type="SUPFAM" id="SSF54862">
    <property type="entry name" value="4Fe-4S ferredoxins"/>
    <property type="match status" value="1"/>
</dbReference>
<keyword evidence="3" id="KW-0408">Iron</keyword>
<proteinExistence type="predicted"/>
<dbReference type="RefSeq" id="WP_204721597.1">
    <property type="nucleotide sequence ID" value="NZ_JACSNR010000009.1"/>
</dbReference>
<evidence type="ECO:0000256" key="3">
    <source>
        <dbReference type="ARBA" id="ARBA00023004"/>
    </source>
</evidence>
<dbReference type="EMBL" id="JACSNR010000009">
    <property type="protein sequence ID" value="MBM6923984.1"/>
    <property type="molecule type" value="Genomic_DNA"/>
</dbReference>
<dbReference type="Gene3D" id="3.30.70.20">
    <property type="match status" value="1"/>
</dbReference>
<evidence type="ECO:0000259" key="6">
    <source>
        <dbReference type="PROSITE" id="PS51656"/>
    </source>
</evidence>
<dbReference type="InterPro" id="IPR004108">
    <property type="entry name" value="Fe_hydrogenase_lsu_C"/>
</dbReference>
<dbReference type="Pfam" id="PF02906">
    <property type="entry name" value="Fe_hyd_lg_C"/>
    <property type="match status" value="2"/>
</dbReference>
<evidence type="ECO:0000256" key="2">
    <source>
        <dbReference type="ARBA" id="ARBA00022723"/>
    </source>
</evidence>
<dbReference type="SUPFAM" id="SSF53920">
    <property type="entry name" value="Fe-only hydrogenase"/>
    <property type="match status" value="1"/>
</dbReference>
<dbReference type="InterPro" id="IPR017900">
    <property type="entry name" value="4Fe4S_Fe_S_CS"/>
</dbReference>
<dbReference type="InterPro" id="IPR050340">
    <property type="entry name" value="Cytosolic_Fe-S_CAF"/>
</dbReference>
<sequence length="416" mass="44962">MESFFHSVKLDSGLCVGCTNCVKRCPTAAIRVQDGKAHILRELCIDCGQCIYICPHHAKSAVVDHLADANRFRYTIALPAPSLYGQFHHLTDPAPVIRGLYGLGFDAVYEVARGAEAVTRLTQQYLDEKKLPLPVISCACPVVVRLIRTRFPNLTGNILPILPPVEVAARLAKQDFCRKTGCRPEEVGTVFLSPCPAKSTASRDPLGFDKSEVDIVVSIKDIYPALLAAMKRDDLPEAGPLSGSLGVGWGLSGGEAAGLSGITVLAADGIENIIRVLEDLEDEKITDVDFVELSACAGGCVGGILTVENPFLARTRLQKIQGHLSPEAQPPEVTDERLMLFDHPIKFCEVLSLARDLTTAMELLARVDEIEQDLYGMDCGACGAPSCRALATDIALGRAAVEDCIYIQRERHTAKP</sequence>
<dbReference type="PROSITE" id="PS00198">
    <property type="entry name" value="4FE4S_FER_1"/>
    <property type="match status" value="2"/>
</dbReference>
<gene>
    <name evidence="7" type="ORF">H9X81_09835</name>
</gene>
<evidence type="ECO:0000256" key="1">
    <source>
        <dbReference type="ARBA" id="ARBA00022485"/>
    </source>
</evidence>
<evidence type="ECO:0000259" key="5">
    <source>
        <dbReference type="PROSITE" id="PS51379"/>
    </source>
</evidence>
<organism evidence="7 8">
    <name type="scientific">Hydrogenoanaerobacterium saccharovorans</name>
    <dbReference type="NCBI Taxonomy" id="474960"/>
    <lineage>
        <taxon>Bacteria</taxon>
        <taxon>Bacillati</taxon>
        <taxon>Bacillota</taxon>
        <taxon>Clostridia</taxon>
        <taxon>Eubacteriales</taxon>
        <taxon>Oscillospiraceae</taxon>
        <taxon>Hydrogenoanaerobacterium</taxon>
    </lineage>
</organism>
<dbReference type="Pfam" id="PF13237">
    <property type="entry name" value="Fer4_10"/>
    <property type="match status" value="1"/>
</dbReference>
<protein>
    <submittedName>
        <fullName evidence="7">4Fe-4S binding protein</fullName>
    </submittedName>
</protein>
<evidence type="ECO:0000256" key="4">
    <source>
        <dbReference type="ARBA" id="ARBA00023014"/>
    </source>
</evidence>
<keyword evidence="8" id="KW-1185">Reference proteome</keyword>
<dbReference type="PROSITE" id="PS51656">
    <property type="entry name" value="4FE4S"/>
    <property type="match status" value="1"/>
</dbReference>
<feature type="domain" description="4Fe-4S ferredoxin-type" evidence="5">
    <location>
        <begin position="6"/>
        <end position="35"/>
    </location>
</feature>
<comment type="caution">
    <text evidence="7">The sequence shown here is derived from an EMBL/GenBank/DDBJ whole genome shotgun (WGS) entry which is preliminary data.</text>
</comment>
<keyword evidence="2" id="KW-0479">Metal-binding</keyword>
<dbReference type="Pfam" id="PF04060">
    <property type="entry name" value="FeS"/>
    <property type="match status" value="1"/>
</dbReference>
<evidence type="ECO:0000313" key="8">
    <source>
        <dbReference type="Proteomes" id="UP000724149"/>
    </source>
</evidence>
<dbReference type="Proteomes" id="UP000724149">
    <property type="component" value="Unassembled WGS sequence"/>
</dbReference>
<evidence type="ECO:0000313" key="7">
    <source>
        <dbReference type="EMBL" id="MBM6923984.1"/>
    </source>
</evidence>
<dbReference type="InterPro" id="IPR007202">
    <property type="entry name" value="4Fe-4S_dom"/>
</dbReference>
<keyword evidence="1" id="KW-0004">4Fe-4S</keyword>
<dbReference type="Gene3D" id="3.40.950.10">
    <property type="entry name" value="Fe-only Hydrogenase (Larger Subunit), Chain L, domain 3"/>
    <property type="match status" value="1"/>
</dbReference>
<name>A0ABS2GQZ0_9FIRM</name>